<keyword evidence="2" id="KW-1185">Reference proteome</keyword>
<evidence type="ECO:0000313" key="1">
    <source>
        <dbReference type="EMBL" id="CAG8801988.1"/>
    </source>
</evidence>
<dbReference type="EMBL" id="CAJVQC010061656">
    <property type="protein sequence ID" value="CAG8801988.1"/>
    <property type="molecule type" value="Genomic_DNA"/>
</dbReference>
<comment type="caution">
    <text evidence="1">The sequence shown here is derived from an EMBL/GenBank/DDBJ whole genome shotgun (WGS) entry which is preliminary data.</text>
</comment>
<reference evidence="1" key="1">
    <citation type="submission" date="2021-06" db="EMBL/GenBank/DDBJ databases">
        <authorList>
            <person name="Kallberg Y."/>
            <person name="Tangrot J."/>
            <person name="Rosling A."/>
        </authorList>
    </citation>
    <scope>NUCLEOTIDE SEQUENCE</scope>
    <source>
        <strain evidence="1">MA461A</strain>
    </source>
</reference>
<organism evidence="1 2">
    <name type="scientific">Racocetra persica</name>
    <dbReference type="NCBI Taxonomy" id="160502"/>
    <lineage>
        <taxon>Eukaryota</taxon>
        <taxon>Fungi</taxon>
        <taxon>Fungi incertae sedis</taxon>
        <taxon>Mucoromycota</taxon>
        <taxon>Glomeromycotina</taxon>
        <taxon>Glomeromycetes</taxon>
        <taxon>Diversisporales</taxon>
        <taxon>Gigasporaceae</taxon>
        <taxon>Racocetra</taxon>
    </lineage>
</organism>
<gene>
    <name evidence="1" type="ORF">RPERSI_LOCUS21228</name>
</gene>
<feature type="non-terminal residue" evidence="1">
    <location>
        <position position="265"/>
    </location>
</feature>
<proteinExistence type="predicted"/>
<dbReference type="Proteomes" id="UP000789920">
    <property type="component" value="Unassembled WGS sequence"/>
</dbReference>
<feature type="non-terminal residue" evidence="1">
    <location>
        <position position="1"/>
    </location>
</feature>
<evidence type="ECO:0000313" key="2">
    <source>
        <dbReference type="Proteomes" id="UP000789920"/>
    </source>
</evidence>
<name>A0ACA9RN33_9GLOM</name>
<protein>
    <submittedName>
        <fullName evidence="1">910_t:CDS:1</fullName>
    </submittedName>
</protein>
<accession>A0ACA9RN33</accession>
<sequence>DPRIRMGIRQLKQRLESMETNYKYVSQLTKQQTNKHIQEIEKVTNRKIAEAETAEDKKAYLYKTISALTETKDAILWKKRDLVKDLEEEYGYATNQALTLDRKDFEAMEEYEQRILMERLARQMELSESEPLRQQLQVKYRELLGVSLENLDKMHDIEDEEKQMFEEQIKARRKGLELPETLPLKNPYHEEYQPTENKPRDVETLEDRWLLDPNFGRTVEWIKEQDEDQYSQVPEQTISRTASRPNSPTSPTFFNKAKEVVQGTL</sequence>